<protein>
    <submittedName>
        <fullName evidence="1">Uncharacterized protein</fullName>
    </submittedName>
</protein>
<dbReference type="HOGENOM" id="CLU_1771114_0_0_1"/>
<dbReference type="Gramene" id="ORUFI03G13970.2">
    <property type="protein sequence ID" value="ORUFI03G13970.2"/>
    <property type="gene ID" value="ORUFI03G13970"/>
</dbReference>
<keyword evidence="2" id="KW-1185">Reference proteome</keyword>
<name>A0A0E0NTL7_ORYRU</name>
<reference evidence="1" key="2">
    <citation type="submission" date="2015-06" db="UniProtKB">
        <authorList>
            <consortium name="EnsemblPlants"/>
        </authorList>
    </citation>
    <scope>IDENTIFICATION</scope>
</reference>
<evidence type="ECO:0000313" key="1">
    <source>
        <dbReference type="EnsemblPlants" id="ORUFI03G13970.2"/>
    </source>
</evidence>
<dbReference type="Proteomes" id="UP000008022">
    <property type="component" value="Unassembled WGS sequence"/>
</dbReference>
<reference evidence="2" key="1">
    <citation type="submission" date="2013-06" db="EMBL/GenBank/DDBJ databases">
        <authorList>
            <person name="Zhao Q."/>
        </authorList>
    </citation>
    <scope>NUCLEOTIDE SEQUENCE</scope>
    <source>
        <strain evidence="2">cv. W1943</strain>
    </source>
</reference>
<dbReference type="AlphaFoldDB" id="A0A0E0NTL7"/>
<dbReference type="EnsemblPlants" id="ORUFI03G13970.2">
    <property type="protein sequence ID" value="ORUFI03G13970.2"/>
    <property type="gene ID" value="ORUFI03G13970"/>
</dbReference>
<organism evidence="1 2">
    <name type="scientific">Oryza rufipogon</name>
    <name type="common">Brownbeard rice</name>
    <name type="synonym">Asian wild rice</name>
    <dbReference type="NCBI Taxonomy" id="4529"/>
    <lineage>
        <taxon>Eukaryota</taxon>
        <taxon>Viridiplantae</taxon>
        <taxon>Streptophyta</taxon>
        <taxon>Embryophyta</taxon>
        <taxon>Tracheophyta</taxon>
        <taxon>Spermatophyta</taxon>
        <taxon>Magnoliopsida</taxon>
        <taxon>Liliopsida</taxon>
        <taxon>Poales</taxon>
        <taxon>Poaceae</taxon>
        <taxon>BOP clade</taxon>
        <taxon>Oryzoideae</taxon>
        <taxon>Oryzeae</taxon>
        <taxon>Oryzinae</taxon>
        <taxon>Oryza</taxon>
    </lineage>
</organism>
<proteinExistence type="predicted"/>
<accession>A0A0E0NTL7</accession>
<evidence type="ECO:0000313" key="2">
    <source>
        <dbReference type="Proteomes" id="UP000008022"/>
    </source>
</evidence>
<sequence>MSHTNSHKDNTNKIGLQLQTKNTGNGVNCFSSLLPSTGLSSSIVSLTSGLHKSAGASQDNRRTEEKAATMPVLAAVRREAVIRLAAAAAGATLLQSQPGNHEARTCSIFLVAGTTIVTDWVDYQNRLVRGDMHSEKPLKGCNRVVSC</sequence>